<keyword evidence="3 7" id="KW-0812">Transmembrane</keyword>
<dbReference type="Proteomes" id="UP000694888">
    <property type="component" value="Unplaced"/>
</dbReference>
<comment type="subcellular location">
    <subcellularLocation>
        <location evidence="1">Membrane</location>
        <topology evidence="1">Multi-pass membrane protein</topology>
    </subcellularLocation>
</comment>
<organism evidence="8 9">
    <name type="scientific">Aplysia californica</name>
    <name type="common">California sea hare</name>
    <dbReference type="NCBI Taxonomy" id="6500"/>
    <lineage>
        <taxon>Eukaryota</taxon>
        <taxon>Metazoa</taxon>
        <taxon>Spiralia</taxon>
        <taxon>Lophotrochozoa</taxon>
        <taxon>Mollusca</taxon>
        <taxon>Gastropoda</taxon>
        <taxon>Heterobranchia</taxon>
        <taxon>Euthyneura</taxon>
        <taxon>Tectipleura</taxon>
        <taxon>Aplysiida</taxon>
        <taxon>Aplysioidea</taxon>
        <taxon>Aplysiidae</taxon>
        <taxon>Aplysia</taxon>
    </lineage>
</organism>
<dbReference type="Gene3D" id="1.20.1250.20">
    <property type="entry name" value="MFS general substrate transporter like domains"/>
    <property type="match status" value="1"/>
</dbReference>
<evidence type="ECO:0000256" key="5">
    <source>
        <dbReference type="ARBA" id="ARBA00023136"/>
    </source>
</evidence>
<dbReference type="GeneID" id="101855477"/>
<dbReference type="Pfam" id="PF07690">
    <property type="entry name" value="MFS_1"/>
    <property type="match status" value="1"/>
</dbReference>
<feature type="transmembrane region" description="Helical" evidence="7">
    <location>
        <begin position="433"/>
        <end position="453"/>
    </location>
</feature>
<sequence>MAVGCLIVDLSVLLGYWGLPYWPVMVLLLGPGVGLGCGIMVSMSLTYCVAWASADDVGLVSTVGTTVGIGSVAINAIITRFVNPDNLLPSSKGHKDDKYFGESELLDRVPYLFLVLSGVFAAVHVIALMMLRDPSPGNDSPNTQNDVMTDKSFTINHTMYGRAEEDNPTGVFAKESRNLDTDWNINKETSLLLDAEGAQRNKTMVYVGTSSSDDEDVSNGDIRNTDQSGNARFQKAQNAGLKPTRKTDKERQEDENNENKSKWINIQKLYEVYSKKEFYVLCVTWGVAEIGYITQADIYKQFGAGFIHDDHFLSLVGTSFSVMTLVARPPWGVLSDRCTTKTLVVILQSAMILLTSNQCLTQFLNKWVYLLWNVAITSTAIGAYATVPVGIYRYFNKDDFMLVYGLVAAPGIFIAILYPVVSKSLLEALGFCGFFNCVSVTYLFALLMGLLLLPSKP</sequence>
<dbReference type="SUPFAM" id="SSF103473">
    <property type="entry name" value="MFS general substrate transporter"/>
    <property type="match status" value="1"/>
</dbReference>
<feature type="transmembrane region" description="Helical" evidence="7">
    <location>
        <begin position="111"/>
        <end position="131"/>
    </location>
</feature>
<evidence type="ECO:0000256" key="1">
    <source>
        <dbReference type="ARBA" id="ARBA00004141"/>
    </source>
</evidence>
<evidence type="ECO:0000313" key="8">
    <source>
        <dbReference type="Proteomes" id="UP000694888"/>
    </source>
</evidence>
<evidence type="ECO:0000256" key="6">
    <source>
        <dbReference type="SAM" id="MobiDB-lite"/>
    </source>
</evidence>
<dbReference type="InterPro" id="IPR036259">
    <property type="entry name" value="MFS_trans_sf"/>
</dbReference>
<dbReference type="PANTHER" id="PTHR43385">
    <property type="entry name" value="RIBOFLAVIN TRANSPORTER RIBJ"/>
    <property type="match status" value="1"/>
</dbReference>
<keyword evidence="4 7" id="KW-1133">Transmembrane helix</keyword>
<feature type="transmembrane region" description="Helical" evidence="7">
    <location>
        <begin position="57"/>
        <end position="78"/>
    </location>
</feature>
<evidence type="ECO:0000256" key="4">
    <source>
        <dbReference type="ARBA" id="ARBA00022989"/>
    </source>
</evidence>
<feature type="transmembrane region" description="Helical" evidence="7">
    <location>
        <begin position="20"/>
        <end position="45"/>
    </location>
</feature>
<evidence type="ECO:0000313" key="9">
    <source>
        <dbReference type="RefSeq" id="XP_005094628.1"/>
    </source>
</evidence>
<feature type="transmembrane region" description="Helical" evidence="7">
    <location>
        <begin position="402"/>
        <end position="421"/>
    </location>
</feature>
<proteinExistence type="predicted"/>
<accession>A0ABM0JIS9</accession>
<name>A0ABM0JIS9_APLCA</name>
<feature type="region of interest" description="Disordered" evidence="6">
    <location>
        <begin position="209"/>
        <end position="258"/>
    </location>
</feature>
<protein>
    <submittedName>
        <fullName evidence="9">Uncharacterized protein LOC101855477</fullName>
    </submittedName>
</protein>
<evidence type="ECO:0000256" key="2">
    <source>
        <dbReference type="ARBA" id="ARBA00022448"/>
    </source>
</evidence>
<evidence type="ECO:0000256" key="7">
    <source>
        <dbReference type="SAM" id="Phobius"/>
    </source>
</evidence>
<reference evidence="9" key="1">
    <citation type="submission" date="2025-08" db="UniProtKB">
        <authorList>
            <consortium name="RefSeq"/>
        </authorList>
    </citation>
    <scope>IDENTIFICATION</scope>
</reference>
<dbReference type="RefSeq" id="XP_005094628.1">
    <property type="nucleotide sequence ID" value="XM_005094571.3"/>
</dbReference>
<feature type="compositionally biased region" description="Basic and acidic residues" evidence="6">
    <location>
        <begin position="245"/>
        <end position="258"/>
    </location>
</feature>
<dbReference type="PANTHER" id="PTHR43385:SF1">
    <property type="entry name" value="RIBOFLAVIN TRANSPORTER RIBJ"/>
    <property type="match status" value="1"/>
</dbReference>
<feature type="compositionally biased region" description="Polar residues" evidence="6">
    <location>
        <begin position="221"/>
        <end position="237"/>
    </location>
</feature>
<keyword evidence="5 7" id="KW-0472">Membrane</keyword>
<dbReference type="InterPro" id="IPR052983">
    <property type="entry name" value="MFS_Riboflavin_Transporter"/>
</dbReference>
<dbReference type="InterPro" id="IPR011701">
    <property type="entry name" value="MFS"/>
</dbReference>
<gene>
    <name evidence="9" type="primary">LOC101855477</name>
</gene>
<evidence type="ECO:0000256" key="3">
    <source>
        <dbReference type="ARBA" id="ARBA00022692"/>
    </source>
</evidence>
<keyword evidence="2" id="KW-0813">Transport</keyword>
<keyword evidence="8" id="KW-1185">Reference proteome</keyword>
<feature type="transmembrane region" description="Helical" evidence="7">
    <location>
        <begin position="370"/>
        <end position="395"/>
    </location>
</feature>